<sequence>MVQGSLAGSQNTPLEKPSILPYSVGELLIERGVKEFMTLSELKRKGWDDQRMDNHFTQQRHTADTAGPDSPLNDVWFGKMKDIFKEVDAKSGCISLAEQPLNFLDLGCCPGGFSSYILRQNRTATGFGISLNLSKGGHKFLLERDLQSRYNILFTDLTYFALGPPSSPSSSASVPSTTPTGLTVDPEYTPLQALPPQIKDRQFSLIILDGHLLRNQEGVRPWEYDRLLIAQLVVGLQGIRARGTLVVKLSRPDAVRTAKLLYMLDGLSGPNGLVTCKPRSMHANRGTFYAVARSVGHGRIPISAMLEGLQNLWQDLTYGGPDGRGRLLGEEDLDFIVTTENLVGGPDISAGYLDRLAELASDVWVGQADALKVLLKRGTRRKVPLHDVSVGTSSGIDGNSWRRIT</sequence>
<organism evidence="3 4">
    <name type="scientific">Athelia psychrophila</name>
    <dbReference type="NCBI Taxonomy" id="1759441"/>
    <lineage>
        <taxon>Eukaryota</taxon>
        <taxon>Fungi</taxon>
        <taxon>Dikarya</taxon>
        <taxon>Basidiomycota</taxon>
        <taxon>Agaricomycotina</taxon>
        <taxon>Agaricomycetes</taxon>
        <taxon>Agaricomycetidae</taxon>
        <taxon>Atheliales</taxon>
        <taxon>Atheliaceae</taxon>
        <taxon>Athelia</taxon>
    </lineage>
</organism>
<feature type="compositionally biased region" description="Low complexity" evidence="1">
    <location>
        <begin position="168"/>
        <end position="180"/>
    </location>
</feature>
<dbReference type="Proteomes" id="UP000076532">
    <property type="component" value="Unassembled WGS sequence"/>
</dbReference>
<accession>A0A166L703</accession>
<keyword evidence="4" id="KW-1185">Reference proteome</keyword>
<protein>
    <recommendedName>
        <fullName evidence="2">Ribosomal RNA methyltransferase FtsJ domain-containing protein</fullName>
    </recommendedName>
</protein>
<dbReference type="STRING" id="436010.A0A166L703"/>
<evidence type="ECO:0000256" key="1">
    <source>
        <dbReference type="SAM" id="MobiDB-lite"/>
    </source>
</evidence>
<reference evidence="3 4" key="1">
    <citation type="journal article" date="2016" name="Mol. Biol. Evol.">
        <title>Comparative Genomics of Early-Diverging Mushroom-Forming Fungi Provides Insights into the Origins of Lignocellulose Decay Capabilities.</title>
        <authorList>
            <person name="Nagy L.G."/>
            <person name="Riley R."/>
            <person name="Tritt A."/>
            <person name="Adam C."/>
            <person name="Daum C."/>
            <person name="Floudas D."/>
            <person name="Sun H."/>
            <person name="Yadav J.S."/>
            <person name="Pangilinan J."/>
            <person name="Larsson K.H."/>
            <person name="Matsuura K."/>
            <person name="Barry K."/>
            <person name="Labutti K."/>
            <person name="Kuo R."/>
            <person name="Ohm R.A."/>
            <person name="Bhattacharya S.S."/>
            <person name="Shirouzu T."/>
            <person name="Yoshinaga Y."/>
            <person name="Martin F.M."/>
            <person name="Grigoriev I.V."/>
            <person name="Hibbett D.S."/>
        </authorList>
    </citation>
    <scope>NUCLEOTIDE SEQUENCE [LARGE SCALE GENOMIC DNA]</scope>
    <source>
        <strain evidence="3 4">CBS 109695</strain>
    </source>
</reference>
<evidence type="ECO:0000313" key="4">
    <source>
        <dbReference type="Proteomes" id="UP000076532"/>
    </source>
</evidence>
<dbReference type="Gene3D" id="3.40.50.150">
    <property type="entry name" value="Vaccinia Virus protein VP39"/>
    <property type="match status" value="1"/>
</dbReference>
<proteinExistence type="predicted"/>
<evidence type="ECO:0000313" key="3">
    <source>
        <dbReference type="EMBL" id="KZP22641.1"/>
    </source>
</evidence>
<dbReference type="OrthoDB" id="417125at2759"/>
<dbReference type="AlphaFoldDB" id="A0A166L703"/>
<gene>
    <name evidence="3" type="ORF">FIBSPDRAFT_1043485</name>
</gene>
<dbReference type="Pfam" id="PF01728">
    <property type="entry name" value="FtsJ"/>
    <property type="match status" value="1"/>
</dbReference>
<feature type="domain" description="Ribosomal RNA methyltransferase FtsJ" evidence="2">
    <location>
        <begin position="87"/>
        <end position="280"/>
    </location>
</feature>
<name>A0A166L703_9AGAM</name>
<dbReference type="EMBL" id="KV417538">
    <property type="protein sequence ID" value="KZP22641.1"/>
    <property type="molecule type" value="Genomic_DNA"/>
</dbReference>
<dbReference type="SUPFAM" id="SSF53335">
    <property type="entry name" value="S-adenosyl-L-methionine-dependent methyltransferases"/>
    <property type="match status" value="1"/>
</dbReference>
<dbReference type="InterPro" id="IPR029063">
    <property type="entry name" value="SAM-dependent_MTases_sf"/>
</dbReference>
<dbReference type="GO" id="GO:0032259">
    <property type="term" value="P:methylation"/>
    <property type="evidence" value="ECO:0007669"/>
    <property type="project" value="InterPro"/>
</dbReference>
<feature type="region of interest" description="Disordered" evidence="1">
    <location>
        <begin position="165"/>
        <end position="186"/>
    </location>
</feature>
<dbReference type="GO" id="GO:0008168">
    <property type="term" value="F:methyltransferase activity"/>
    <property type="evidence" value="ECO:0007669"/>
    <property type="project" value="InterPro"/>
</dbReference>
<dbReference type="InterPro" id="IPR002877">
    <property type="entry name" value="RNA_MeTrfase_FtsJ_dom"/>
</dbReference>
<evidence type="ECO:0000259" key="2">
    <source>
        <dbReference type="Pfam" id="PF01728"/>
    </source>
</evidence>